<dbReference type="InterPro" id="IPR002656">
    <property type="entry name" value="Acyl_transf_3_dom"/>
</dbReference>
<keyword evidence="1" id="KW-0812">Transmembrane</keyword>
<feature type="transmembrane region" description="Helical" evidence="1">
    <location>
        <begin position="364"/>
        <end position="388"/>
    </location>
</feature>
<feature type="signal peptide" evidence="2">
    <location>
        <begin position="1"/>
        <end position="18"/>
    </location>
</feature>
<dbReference type="GO" id="GO:0016747">
    <property type="term" value="F:acyltransferase activity, transferring groups other than amino-acyl groups"/>
    <property type="evidence" value="ECO:0007669"/>
    <property type="project" value="InterPro"/>
</dbReference>
<organism evidence="4 5">
    <name type="scientific">Brachionus calyciflorus</name>
    <dbReference type="NCBI Taxonomy" id="104777"/>
    <lineage>
        <taxon>Eukaryota</taxon>
        <taxon>Metazoa</taxon>
        <taxon>Spiralia</taxon>
        <taxon>Gnathifera</taxon>
        <taxon>Rotifera</taxon>
        <taxon>Eurotatoria</taxon>
        <taxon>Monogononta</taxon>
        <taxon>Pseudotrocha</taxon>
        <taxon>Ploima</taxon>
        <taxon>Brachionidae</taxon>
        <taxon>Brachionus</taxon>
    </lineage>
</organism>
<feature type="transmembrane region" description="Helical" evidence="1">
    <location>
        <begin position="325"/>
        <end position="344"/>
    </location>
</feature>
<evidence type="ECO:0000256" key="2">
    <source>
        <dbReference type="SAM" id="SignalP"/>
    </source>
</evidence>
<reference evidence="4" key="1">
    <citation type="submission" date="2021-02" db="EMBL/GenBank/DDBJ databases">
        <authorList>
            <person name="Nowell W R."/>
        </authorList>
    </citation>
    <scope>NUCLEOTIDE SEQUENCE</scope>
    <source>
        <strain evidence="4">Ploen Becks lab</strain>
    </source>
</reference>
<feature type="transmembrane region" description="Helical" evidence="1">
    <location>
        <begin position="557"/>
        <end position="577"/>
    </location>
</feature>
<feature type="transmembrane region" description="Helical" evidence="1">
    <location>
        <begin position="480"/>
        <end position="508"/>
    </location>
</feature>
<proteinExistence type="predicted"/>
<feature type="domain" description="Nose resistant-to-fluoxetine protein N-terminal" evidence="3">
    <location>
        <begin position="87"/>
        <end position="215"/>
    </location>
</feature>
<name>A0A814BUT3_9BILA</name>
<evidence type="ECO:0000313" key="5">
    <source>
        <dbReference type="Proteomes" id="UP000663879"/>
    </source>
</evidence>
<protein>
    <recommendedName>
        <fullName evidence="3">Nose resistant-to-fluoxetine protein N-terminal domain-containing protein</fullName>
    </recommendedName>
</protein>
<dbReference type="Pfam" id="PF20146">
    <property type="entry name" value="NRF"/>
    <property type="match status" value="1"/>
</dbReference>
<dbReference type="Proteomes" id="UP000663879">
    <property type="component" value="Unassembled WGS sequence"/>
</dbReference>
<gene>
    <name evidence="4" type="ORF">OXX778_LOCUS12995</name>
</gene>
<dbReference type="InterPro" id="IPR052728">
    <property type="entry name" value="O2_lipid_transport_reg"/>
</dbReference>
<dbReference type="PANTHER" id="PTHR11161">
    <property type="entry name" value="O-ACYLTRANSFERASE"/>
    <property type="match status" value="1"/>
</dbReference>
<feature type="transmembrane region" description="Helical" evidence="1">
    <location>
        <begin position="409"/>
        <end position="430"/>
    </location>
</feature>
<feature type="transmembrane region" description="Helical" evidence="1">
    <location>
        <begin position="226"/>
        <end position="248"/>
    </location>
</feature>
<dbReference type="OrthoDB" id="207378at2759"/>
<feature type="transmembrane region" description="Helical" evidence="1">
    <location>
        <begin position="668"/>
        <end position="692"/>
    </location>
</feature>
<keyword evidence="5" id="KW-1185">Reference proteome</keyword>
<feature type="chain" id="PRO_5032697575" description="Nose resistant-to-fluoxetine protein N-terminal domain-containing protein" evidence="2">
    <location>
        <begin position="19"/>
        <end position="700"/>
    </location>
</feature>
<evidence type="ECO:0000313" key="4">
    <source>
        <dbReference type="EMBL" id="CAF0932692.1"/>
    </source>
</evidence>
<keyword evidence="1" id="KW-1133">Transmembrane helix</keyword>
<dbReference type="Pfam" id="PF01757">
    <property type="entry name" value="Acyl_transf_3"/>
    <property type="match status" value="1"/>
</dbReference>
<evidence type="ECO:0000256" key="1">
    <source>
        <dbReference type="SAM" id="Phobius"/>
    </source>
</evidence>
<dbReference type="AlphaFoldDB" id="A0A814BUT3"/>
<dbReference type="PANTHER" id="PTHR11161:SF0">
    <property type="entry name" value="O-ACYLTRANSFERASE LIKE PROTEIN"/>
    <property type="match status" value="1"/>
</dbReference>
<feature type="transmembrane region" description="Helical" evidence="1">
    <location>
        <begin position="597"/>
        <end position="618"/>
    </location>
</feature>
<dbReference type="SMART" id="SM00703">
    <property type="entry name" value="NRF"/>
    <property type="match status" value="1"/>
</dbReference>
<sequence length="700" mass="79941">MKFLVIIFLIGLVDLTICENKISLTPNRKSLNPLNFQQAIQTIYYKIHYLNNLQDFEVDYSNFNEYLNEIKNFQNPSNAPLPLPNVSSDCLTQLSAFALALTSKQQWAIKLIDAFGKPPSGLLQGSLFWAGEYGECVNITEKTFNGKYCTLSKPLSPSMQQVAMVSFKYGICVPNFCNNDDIATLINFGINMLPKNITQILPINLTFIDSSYVTCSESDPLDSSSIMAIAIISVLVFLVLIGTIYDLFNQYSYEYHLKYIYNTTIIQTETGNVINDDEKERIIKTYHEETESSLMKILLGFSIYTNAKKLFSITKSDDQLQCLHAIRFLSIAWVVLGHTYLYQISYSDDILVITDWLKRFSFMVVSNAFFSVDSFFLLSGLLTSYVFLKEVKKRKLSFGLMAKYYFHRIWRLTPPYMLVLMVSALLSKYLGKGPMYPKDGFEINKCQNSWWTNLLYINNLVKTDEPCLGVSWYLANDMQFYFIAPLMLIPFAYGKVILGFSICILLLIGNMISISLITLHYPGTELGILSGNPSYFEKLYIPPWCRIGPYLRFETNILLWLVSLATLGLMLFGIYPNLNGDPLSLTANILYQASSRIIWAVGLSYVIFACVTSHGGFINKILGWSVWVPLSRLSYCLYLFHTVVLLYYNSVQDHPIHMQDSNFIFNYIANMILSLACAFFVSMIFEIPLLGIEKILLKKK</sequence>
<keyword evidence="2" id="KW-0732">Signal</keyword>
<comment type="caution">
    <text evidence="4">The sequence shown here is derived from an EMBL/GenBank/DDBJ whole genome shotgun (WGS) entry which is preliminary data.</text>
</comment>
<dbReference type="InterPro" id="IPR006621">
    <property type="entry name" value="Nose-resist-to-fluoxetine_N"/>
</dbReference>
<dbReference type="EMBL" id="CAJNOC010002431">
    <property type="protein sequence ID" value="CAF0932692.1"/>
    <property type="molecule type" value="Genomic_DNA"/>
</dbReference>
<evidence type="ECO:0000259" key="3">
    <source>
        <dbReference type="SMART" id="SM00703"/>
    </source>
</evidence>
<feature type="transmembrane region" description="Helical" evidence="1">
    <location>
        <begin position="630"/>
        <end position="648"/>
    </location>
</feature>
<accession>A0A814BUT3</accession>
<keyword evidence="1" id="KW-0472">Membrane</keyword>